<reference evidence="1" key="1">
    <citation type="journal article" date="2022" name="bioRxiv">
        <title>Sequencing and chromosome-scale assembly of the giantPleurodeles waltlgenome.</title>
        <authorList>
            <person name="Brown T."/>
            <person name="Elewa A."/>
            <person name="Iarovenko S."/>
            <person name="Subramanian E."/>
            <person name="Araus A.J."/>
            <person name="Petzold A."/>
            <person name="Susuki M."/>
            <person name="Suzuki K.-i.T."/>
            <person name="Hayashi T."/>
            <person name="Toyoda A."/>
            <person name="Oliveira C."/>
            <person name="Osipova E."/>
            <person name="Leigh N.D."/>
            <person name="Simon A."/>
            <person name="Yun M.H."/>
        </authorList>
    </citation>
    <scope>NUCLEOTIDE SEQUENCE</scope>
    <source>
        <strain evidence="1">20211129_DDA</strain>
        <tissue evidence="1">Liver</tissue>
    </source>
</reference>
<sequence>MTRITPAVYGSPRRALAQPRAIQRITAVKRGHTETLILFQLPLCDLLRIRSTGFLSEQQRRRMQDSQRSFSFNFAALRACGGRSGPAHVKFGEVVIVQPFWCLIIRFKKSVVDSAFYHKFPLCAQSAGLANR</sequence>
<organism evidence="1 2">
    <name type="scientific">Pleurodeles waltl</name>
    <name type="common">Iberian ribbed newt</name>
    <dbReference type="NCBI Taxonomy" id="8319"/>
    <lineage>
        <taxon>Eukaryota</taxon>
        <taxon>Metazoa</taxon>
        <taxon>Chordata</taxon>
        <taxon>Craniata</taxon>
        <taxon>Vertebrata</taxon>
        <taxon>Euteleostomi</taxon>
        <taxon>Amphibia</taxon>
        <taxon>Batrachia</taxon>
        <taxon>Caudata</taxon>
        <taxon>Salamandroidea</taxon>
        <taxon>Salamandridae</taxon>
        <taxon>Pleurodelinae</taxon>
        <taxon>Pleurodeles</taxon>
    </lineage>
</organism>
<dbReference type="Proteomes" id="UP001066276">
    <property type="component" value="Chromosome 6"/>
</dbReference>
<accession>A0AAV7QNW2</accession>
<proteinExistence type="predicted"/>
<protein>
    <submittedName>
        <fullName evidence="1">Uncharacterized protein</fullName>
    </submittedName>
</protein>
<evidence type="ECO:0000313" key="1">
    <source>
        <dbReference type="EMBL" id="KAJ1140053.1"/>
    </source>
</evidence>
<name>A0AAV7QNW2_PLEWA</name>
<evidence type="ECO:0000313" key="2">
    <source>
        <dbReference type="Proteomes" id="UP001066276"/>
    </source>
</evidence>
<dbReference type="AlphaFoldDB" id="A0AAV7QNW2"/>
<dbReference type="EMBL" id="JANPWB010000010">
    <property type="protein sequence ID" value="KAJ1140053.1"/>
    <property type="molecule type" value="Genomic_DNA"/>
</dbReference>
<comment type="caution">
    <text evidence="1">The sequence shown here is derived from an EMBL/GenBank/DDBJ whole genome shotgun (WGS) entry which is preliminary data.</text>
</comment>
<gene>
    <name evidence="1" type="ORF">NDU88_006414</name>
</gene>
<keyword evidence="2" id="KW-1185">Reference proteome</keyword>